<comment type="subcellular location">
    <subcellularLocation>
        <location evidence="1">Cytoplasm</location>
    </subcellularLocation>
</comment>
<evidence type="ECO:0000313" key="8">
    <source>
        <dbReference type="EMBL" id="QHS86483.1"/>
    </source>
</evidence>
<evidence type="ECO:0000256" key="4">
    <source>
        <dbReference type="ARBA" id="ARBA00022741"/>
    </source>
</evidence>
<feature type="domain" description="PhoH-like protein" evidence="7">
    <location>
        <begin position="48"/>
        <end position="260"/>
    </location>
</feature>
<dbReference type="SUPFAM" id="SSF52540">
    <property type="entry name" value="P-loop containing nucleoside triphosphate hydrolases"/>
    <property type="match status" value="1"/>
</dbReference>
<dbReference type="InterPro" id="IPR027417">
    <property type="entry name" value="P-loop_NTPase"/>
</dbReference>
<dbReference type="GO" id="GO:0005524">
    <property type="term" value="F:ATP binding"/>
    <property type="evidence" value="ECO:0007669"/>
    <property type="project" value="UniProtKB-KW"/>
</dbReference>
<sequence length="308" mass="34817">MIYWKYLLASVLTRSCFSFMKREIHSSQMVLKARKSSGELKTLSHFYKPKTPNQEEYVKHLSDLSVPIVLGIGPAGSGKTLFACNQAVMALKQRSVNKIILTRPVVPVEEDIGFLPGSMINKMDPWTRPIFDILLEFYAQKDIDGMLHSGVLEISPLGYMRGRTFKDAFIIADEMQNSSPNQMLMLTTRIGQKSKMVITGDLKQSDRGPNNGLADLMRKLTSYNEYCESNNKTAPNIKMVLMKGEDIQRSPIVSTLLDIYSEEPRPRPFKTVEVQNFVSEVTKSIVPFIAQDAALIPLKHQTSLDRHK</sequence>
<evidence type="ECO:0000256" key="1">
    <source>
        <dbReference type="ARBA" id="ARBA00004496"/>
    </source>
</evidence>
<dbReference type="Gene3D" id="3.40.50.300">
    <property type="entry name" value="P-loop containing nucleotide triphosphate hydrolases"/>
    <property type="match status" value="1"/>
</dbReference>
<evidence type="ECO:0000256" key="3">
    <source>
        <dbReference type="ARBA" id="ARBA00022490"/>
    </source>
</evidence>
<reference evidence="8" key="1">
    <citation type="journal article" date="2020" name="Nature">
        <title>Giant virus diversity and host interactions through global metagenomics.</title>
        <authorList>
            <person name="Schulz F."/>
            <person name="Roux S."/>
            <person name="Paez-Espino D."/>
            <person name="Jungbluth S."/>
            <person name="Walsh D.A."/>
            <person name="Denef V.J."/>
            <person name="McMahon K.D."/>
            <person name="Konstantinidis K.T."/>
            <person name="Eloe-Fadrosh E.A."/>
            <person name="Kyrpides N.C."/>
            <person name="Woyke T."/>
        </authorList>
    </citation>
    <scope>NUCLEOTIDE SEQUENCE</scope>
    <source>
        <strain evidence="8">GVMAG-M-3300009187-29</strain>
    </source>
</reference>
<dbReference type="PANTHER" id="PTHR30473:SF1">
    <property type="entry name" value="PHOH-LIKE PROTEIN"/>
    <property type="match status" value="1"/>
</dbReference>
<dbReference type="AlphaFoldDB" id="A0A6C0B4R4"/>
<protein>
    <recommendedName>
        <fullName evidence="6">PhoH-like protein</fullName>
    </recommendedName>
</protein>
<evidence type="ECO:0000256" key="6">
    <source>
        <dbReference type="ARBA" id="ARBA00039970"/>
    </source>
</evidence>
<keyword evidence="5" id="KW-0067">ATP-binding</keyword>
<evidence type="ECO:0000259" key="7">
    <source>
        <dbReference type="Pfam" id="PF02562"/>
    </source>
</evidence>
<dbReference type="Pfam" id="PF02562">
    <property type="entry name" value="PhoH"/>
    <property type="match status" value="1"/>
</dbReference>
<proteinExistence type="inferred from homology"/>
<name>A0A6C0B4R4_9ZZZZ</name>
<keyword evidence="3" id="KW-0963">Cytoplasm</keyword>
<dbReference type="InterPro" id="IPR003714">
    <property type="entry name" value="PhoH"/>
</dbReference>
<dbReference type="PANTHER" id="PTHR30473">
    <property type="entry name" value="PROTEIN PHOH"/>
    <property type="match status" value="1"/>
</dbReference>
<keyword evidence="4" id="KW-0547">Nucleotide-binding</keyword>
<organism evidence="8">
    <name type="scientific">viral metagenome</name>
    <dbReference type="NCBI Taxonomy" id="1070528"/>
    <lineage>
        <taxon>unclassified sequences</taxon>
        <taxon>metagenomes</taxon>
        <taxon>organismal metagenomes</taxon>
    </lineage>
</organism>
<evidence type="ECO:0000256" key="5">
    <source>
        <dbReference type="ARBA" id="ARBA00022840"/>
    </source>
</evidence>
<dbReference type="EMBL" id="MN739056">
    <property type="protein sequence ID" value="QHS86483.1"/>
    <property type="molecule type" value="Genomic_DNA"/>
</dbReference>
<dbReference type="InterPro" id="IPR051451">
    <property type="entry name" value="PhoH2-like"/>
</dbReference>
<dbReference type="GO" id="GO:0005829">
    <property type="term" value="C:cytosol"/>
    <property type="evidence" value="ECO:0007669"/>
    <property type="project" value="TreeGrafter"/>
</dbReference>
<evidence type="ECO:0000256" key="2">
    <source>
        <dbReference type="ARBA" id="ARBA00010393"/>
    </source>
</evidence>
<accession>A0A6C0B4R4</accession>
<comment type="similarity">
    <text evidence="2">Belongs to the PhoH family.</text>
</comment>